<dbReference type="EMBL" id="CAFZ01000014">
    <property type="protein sequence ID" value="CCA67441.1"/>
    <property type="molecule type" value="Genomic_DNA"/>
</dbReference>
<proteinExistence type="inferred from homology"/>
<dbReference type="OMA" id="KKSLVWI"/>
<dbReference type="InParanoid" id="G4T7Y9"/>
<dbReference type="Pfam" id="PF01553">
    <property type="entry name" value="Acyltransferase"/>
    <property type="match status" value="1"/>
</dbReference>
<dbReference type="SMART" id="SM00563">
    <property type="entry name" value="PlsC"/>
    <property type="match status" value="1"/>
</dbReference>
<dbReference type="GO" id="GO:0016020">
    <property type="term" value="C:membrane"/>
    <property type="evidence" value="ECO:0007669"/>
    <property type="project" value="InterPro"/>
</dbReference>
<feature type="transmembrane region" description="Helical" evidence="5">
    <location>
        <begin position="18"/>
        <end position="34"/>
    </location>
</feature>
<keyword evidence="5" id="KW-0812">Transmembrane</keyword>
<keyword evidence="4" id="KW-0443">Lipid metabolism</keyword>
<dbReference type="InterPro" id="IPR002123">
    <property type="entry name" value="Plipid/glycerol_acylTrfase"/>
</dbReference>
<comment type="caution">
    <text evidence="7">The sequence shown here is derived from an EMBL/GenBank/DDBJ whole genome shotgun (WGS) entry which is preliminary data.</text>
</comment>
<gene>
    <name evidence="7" type="ORF">PIIN_01272</name>
</gene>
<keyword evidence="4" id="KW-0444">Lipid biosynthesis</keyword>
<dbReference type="OrthoDB" id="202234at2759"/>
<evidence type="ECO:0000259" key="6">
    <source>
        <dbReference type="SMART" id="SM00563"/>
    </source>
</evidence>
<evidence type="ECO:0000313" key="7">
    <source>
        <dbReference type="EMBL" id="CCA67441.1"/>
    </source>
</evidence>
<dbReference type="PANTHER" id="PTHR10434">
    <property type="entry name" value="1-ACYL-SN-GLYCEROL-3-PHOSPHATE ACYLTRANSFERASE"/>
    <property type="match status" value="1"/>
</dbReference>
<evidence type="ECO:0000256" key="5">
    <source>
        <dbReference type="SAM" id="Phobius"/>
    </source>
</evidence>
<dbReference type="PANTHER" id="PTHR10434:SF11">
    <property type="entry name" value="1-ACYL-SN-GLYCEROL-3-PHOSPHATE ACYLTRANSFERASE"/>
    <property type="match status" value="1"/>
</dbReference>
<comment type="catalytic activity">
    <reaction evidence="4">
        <text>a 1-acyl-sn-glycero-3-phosphate + an acyl-CoA = a 1,2-diacyl-sn-glycero-3-phosphate + CoA</text>
        <dbReference type="Rhea" id="RHEA:19709"/>
        <dbReference type="ChEBI" id="CHEBI:57287"/>
        <dbReference type="ChEBI" id="CHEBI:57970"/>
        <dbReference type="ChEBI" id="CHEBI:58342"/>
        <dbReference type="ChEBI" id="CHEBI:58608"/>
        <dbReference type="EC" id="2.3.1.51"/>
    </reaction>
</comment>
<dbReference type="GO" id="GO:0005783">
    <property type="term" value="C:endoplasmic reticulum"/>
    <property type="evidence" value="ECO:0007669"/>
    <property type="project" value="TreeGrafter"/>
</dbReference>
<feature type="domain" description="Phospholipid/glycerol acyltransferase" evidence="6">
    <location>
        <begin position="102"/>
        <end position="221"/>
    </location>
</feature>
<dbReference type="GO" id="GO:0006654">
    <property type="term" value="P:phosphatidic acid biosynthetic process"/>
    <property type="evidence" value="ECO:0007669"/>
    <property type="project" value="TreeGrafter"/>
</dbReference>
<dbReference type="GO" id="GO:0003841">
    <property type="term" value="F:1-acylglycerol-3-phosphate O-acyltransferase activity"/>
    <property type="evidence" value="ECO:0007669"/>
    <property type="project" value="UniProtKB-UniRule"/>
</dbReference>
<dbReference type="eggNOG" id="KOG2848">
    <property type="taxonomic scope" value="Eukaryota"/>
</dbReference>
<keyword evidence="5" id="KW-0472">Membrane</keyword>
<evidence type="ECO:0000256" key="3">
    <source>
        <dbReference type="ARBA" id="ARBA00023315"/>
    </source>
</evidence>
<dbReference type="InterPro" id="IPR004552">
    <property type="entry name" value="AGP_acyltrans"/>
</dbReference>
<dbReference type="STRING" id="1109443.G4T7Y9"/>
<comment type="similarity">
    <text evidence="1 4">Belongs to the 1-acyl-sn-glycerol-3-phosphate acyltransferase family.</text>
</comment>
<dbReference type="EC" id="2.3.1.51" evidence="4"/>
<dbReference type="AlphaFoldDB" id="G4T7Y9"/>
<protein>
    <recommendedName>
        <fullName evidence="4">1-acyl-sn-glycerol-3-phosphate acyltransferase</fullName>
        <ecNumber evidence="4">2.3.1.51</ecNumber>
    </recommendedName>
</protein>
<evidence type="ECO:0000256" key="4">
    <source>
        <dbReference type="RuleBase" id="RU361267"/>
    </source>
</evidence>
<comment type="domain">
    <text evidence="4">The HXXXXD motif is essential for acyltransferase activity and may constitute the binding site for the phosphate moiety of the glycerol-3-phosphate.</text>
</comment>
<accession>G4T7Y9</accession>
<organism evidence="7 8">
    <name type="scientific">Serendipita indica (strain DSM 11827)</name>
    <name type="common">Root endophyte fungus</name>
    <name type="synonym">Piriformospora indica</name>
    <dbReference type="NCBI Taxonomy" id="1109443"/>
    <lineage>
        <taxon>Eukaryota</taxon>
        <taxon>Fungi</taxon>
        <taxon>Dikarya</taxon>
        <taxon>Basidiomycota</taxon>
        <taxon>Agaricomycotina</taxon>
        <taxon>Agaricomycetes</taxon>
        <taxon>Sebacinales</taxon>
        <taxon>Serendipitaceae</taxon>
        <taxon>Serendipita</taxon>
    </lineage>
</organism>
<sequence>MKPPTLDNLLATLNQSPWTAYATCAAITLTLYIFSRPLRSYVRMGLLYASIVLSSSYGILVSLFCGAETNYISTKAFADVCEWTVGLKFEVEGKEHLDIGPSVVVYNHQSLLDIVFIGRAMPRRSTVLAKKELKYVPFFGQYLYFSNAIFVDRSSSQHAQSLASLHKAAQQLLFTQSSLLVFPEGTRTLSKEHNMRTFKKGAFHVAIEAGVPIVPVVCENHWRIYRPGVFNGGMCKISVLPPISTKGLSSADATRLSESTRNLMLAELNRISQ</sequence>
<keyword evidence="2 4" id="KW-0808">Transferase</keyword>
<keyword evidence="5" id="KW-1133">Transmembrane helix</keyword>
<feature type="transmembrane region" description="Helical" evidence="5">
    <location>
        <begin position="46"/>
        <end position="64"/>
    </location>
</feature>
<keyword evidence="3 4" id="KW-0012">Acyltransferase</keyword>
<dbReference type="HOGENOM" id="CLU_027938_10_0_1"/>
<dbReference type="NCBIfam" id="TIGR00530">
    <property type="entry name" value="AGP_acyltrn"/>
    <property type="match status" value="1"/>
</dbReference>
<reference evidence="7 8" key="1">
    <citation type="journal article" date="2011" name="PLoS Pathog.">
        <title>Endophytic Life Strategies Decoded by Genome and Transcriptome Analyses of the Mutualistic Root Symbiont Piriformospora indica.</title>
        <authorList>
            <person name="Zuccaro A."/>
            <person name="Lahrmann U."/>
            <person name="Guldener U."/>
            <person name="Langen G."/>
            <person name="Pfiffi S."/>
            <person name="Biedenkopf D."/>
            <person name="Wong P."/>
            <person name="Samans B."/>
            <person name="Grimm C."/>
            <person name="Basiewicz M."/>
            <person name="Murat C."/>
            <person name="Martin F."/>
            <person name="Kogel K.H."/>
        </authorList>
    </citation>
    <scope>NUCLEOTIDE SEQUENCE [LARGE SCALE GENOMIC DNA]</scope>
    <source>
        <strain evidence="7 8">DSM 11827</strain>
    </source>
</reference>
<keyword evidence="4" id="KW-1208">Phospholipid metabolism</keyword>
<evidence type="ECO:0000313" key="8">
    <source>
        <dbReference type="Proteomes" id="UP000007148"/>
    </source>
</evidence>
<dbReference type="CDD" id="cd07989">
    <property type="entry name" value="LPLAT_AGPAT-like"/>
    <property type="match status" value="1"/>
</dbReference>
<keyword evidence="8" id="KW-1185">Reference proteome</keyword>
<dbReference type="SUPFAM" id="SSF69593">
    <property type="entry name" value="Glycerol-3-phosphate (1)-acyltransferase"/>
    <property type="match status" value="1"/>
</dbReference>
<evidence type="ECO:0000256" key="2">
    <source>
        <dbReference type="ARBA" id="ARBA00022679"/>
    </source>
</evidence>
<evidence type="ECO:0000256" key="1">
    <source>
        <dbReference type="ARBA" id="ARBA00008655"/>
    </source>
</evidence>
<dbReference type="Proteomes" id="UP000007148">
    <property type="component" value="Unassembled WGS sequence"/>
</dbReference>
<keyword evidence="4" id="KW-0594">Phospholipid biosynthesis</keyword>
<name>G4T7Y9_SERID</name>